<comment type="similarity">
    <text evidence="1 4">Belongs to the glycosyl hydrolase 26 family.</text>
</comment>
<evidence type="ECO:0000256" key="5">
    <source>
        <dbReference type="SAM" id="SignalP"/>
    </source>
</evidence>
<dbReference type="GO" id="GO:0006080">
    <property type="term" value="P:substituted mannan metabolic process"/>
    <property type="evidence" value="ECO:0007669"/>
    <property type="project" value="InterPro"/>
</dbReference>
<dbReference type="GO" id="GO:0016985">
    <property type="term" value="F:mannan endo-1,4-beta-mannosidase activity"/>
    <property type="evidence" value="ECO:0007669"/>
    <property type="project" value="InterPro"/>
</dbReference>
<dbReference type="Proteomes" id="UP000193642">
    <property type="component" value="Unassembled WGS sequence"/>
</dbReference>
<keyword evidence="3 4" id="KW-0326">Glycosidase</keyword>
<dbReference type="PANTHER" id="PTHR40079">
    <property type="entry name" value="MANNAN ENDO-1,4-BETA-MANNOSIDASE E-RELATED"/>
    <property type="match status" value="1"/>
</dbReference>
<dbReference type="PANTHER" id="PTHR40079:SF4">
    <property type="entry name" value="GH26 DOMAIN-CONTAINING PROTEIN-RELATED"/>
    <property type="match status" value="1"/>
</dbReference>
<dbReference type="Pfam" id="PF02156">
    <property type="entry name" value="Glyco_hydro_26"/>
    <property type="match status" value="1"/>
</dbReference>
<keyword evidence="8" id="KW-1185">Reference proteome</keyword>
<name>A0A1Y2CR18_9FUNG</name>
<evidence type="ECO:0000259" key="6">
    <source>
        <dbReference type="PROSITE" id="PS51764"/>
    </source>
</evidence>
<dbReference type="PROSITE" id="PS51764">
    <property type="entry name" value="GH26"/>
    <property type="match status" value="1"/>
</dbReference>
<dbReference type="OrthoDB" id="428177at2759"/>
<reference evidence="7 8" key="1">
    <citation type="submission" date="2016-07" db="EMBL/GenBank/DDBJ databases">
        <title>Pervasive Adenine N6-methylation of Active Genes in Fungi.</title>
        <authorList>
            <consortium name="DOE Joint Genome Institute"/>
            <person name="Mondo S.J."/>
            <person name="Dannebaum R.O."/>
            <person name="Kuo R.C."/>
            <person name="Labutti K."/>
            <person name="Haridas S."/>
            <person name="Kuo A."/>
            <person name="Salamov A."/>
            <person name="Ahrendt S.R."/>
            <person name="Lipzen A."/>
            <person name="Sullivan W."/>
            <person name="Andreopoulos W.B."/>
            <person name="Clum A."/>
            <person name="Lindquist E."/>
            <person name="Daum C."/>
            <person name="Ramamoorthy G.K."/>
            <person name="Gryganskyi A."/>
            <person name="Culley D."/>
            <person name="Magnuson J.K."/>
            <person name="James T.Y."/>
            <person name="O'Malley M.A."/>
            <person name="Stajich J.E."/>
            <person name="Spatafora J.W."/>
            <person name="Visel A."/>
            <person name="Grigoriev I.V."/>
        </authorList>
    </citation>
    <scope>NUCLEOTIDE SEQUENCE [LARGE SCALE GENOMIC DNA]</scope>
    <source>
        <strain evidence="7 8">JEL800</strain>
    </source>
</reference>
<keyword evidence="2 4" id="KW-0378">Hydrolase</keyword>
<gene>
    <name evidence="7" type="ORF">BCR33DRAFT_847441</name>
</gene>
<dbReference type="SUPFAM" id="SSF51445">
    <property type="entry name" value="(Trans)glycosidases"/>
    <property type="match status" value="1"/>
</dbReference>
<evidence type="ECO:0000256" key="3">
    <source>
        <dbReference type="ARBA" id="ARBA00023295"/>
    </source>
</evidence>
<feature type="active site" description="Nucleophile" evidence="4">
    <location>
        <position position="264"/>
    </location>
</feature>
<dbReference type="STRING" id="329046.A0A1Y2CR18"/>
<evidence type="ECO:0000256" key="4">
    <source>
        <dbReference type="PROSITE-ProRule" id="PRU01100"/>
    </source>
</evidence>
<sequence>MLSILILAPLVLALGKLEPAAGKIIFGAWLDNSNAPVSGGDTPLAYNSRIGFNAGAFQLWQNLPPRPVAEAPASDYAASNHNPDGTIDLTGLNDKTNAAVFLTVYPLGLTTVTDDHLTALGNQCNQIINSTRRNVFIRLAPEMNGDWFVYGKQPDAFIALWKRAYTIVTQISPTVAFVWSPNFNGPNNDEPYDPYWPGPDYVDWVGVSVYWKGSVNDYPWIHNTNAPSNYVAQIIDAAPGPEGGPISFYQQYAVKYSKPFVISECASAFHIGILNADGTSTALDAGIGRTQTIMSFWNSFLFNPTFLANYPLLKMVFALRFEPATLAAFSAGLKQLDSTGVVQWAQAVVPTTVTTAAPTTAAATGAAVNTAVTAAPGNAAAGNSKSSAMECGSMMGFASLILSLCL</sequence>
<evidence type="ECO:0000256" key="1">
    <source>
        <dbReference type="ARBA" id="ARBA00007754"/>
    </source>
</evidence>
<proteinExistence type="inferred from homology"/>
<feature type="active site" description="Proton donor" evidence="4">
    <location>
        <position position="142"/>
    </location>
</feature>
<organism evidence="7 8">
    <name type="scientific">Rhizoclosmatium globosum</name>
    <dbReference type="NCBI Taxonomy" id="329046"/>
    <lineage>
        <taxon>Eukaryota</taxon>
        <taxon>Fungi</taxon>
        <taxon>Fungi incertae sedis</taxon>
        <taxon>Chytridiomycota</taxon>
        <taxon>Chytridiomycota incertae sedis</taxon>
        <taxon>Chytridiomycetes</taxon>
        <taxon>Chytridiales</taxon>
        <taxon>Chytriomycetaceae</taxon>
        <taxon>Rhizoclosmatium</taxon>
    </lineage>
</organism>
<dbReference type="EMBL" id="MCGO01000009">
    <property type="protein sequence ID" value="ORY49471.1"/>
    <property type="molecule type" value="Genomic_DNA"/>
</dbReference>
<feature type="domain" description="GH26" evidence="6">
    <location>
        <begin position="6"/>
        <end position="329"/>
    </location>
</feature>
<comment type="caution">
    <text evidence="7">The sequence shown here is derived from an EMBL/GenBank/DDBJ whole genome shotgun (WGS) entry which is preliminary data.</text>
</comment>
<dbReference type="InterPro" id="IPR022790">
    <property type="entry name" value="GH26_dom"/>
</dbReference>
<evidence type="ECO:0000313" key="8">
    <source>
        <dbReference type="Proteomes" id="UP000193642"/>
    </source>
</evidence>
<dbReference type="Gene3D" id="3.20.20.80">
    <property type="entry name" value="Glycosidases"/>
    <property type="match status" value="1"/>
</dbReference>
<feature type="signal peptide" evidence="5">
    <location>
        <begin position="1"/>
        <end position="22"/>
    </location>
</feature>
<dbReference type="InterPro" id="IPR000805">
    <property type="entry name" value="Glyco_hydro_26"/>
</dbReference>
<evidence type="ECO:0000256" key="2">
    <source>
        <dbReference type="ARBA" id="ARBA00022801"/>
    </source>
</evidence>
<evidence type="ECO:0000313" key="7">
    <source>
        <dbReference type="EMBL" id="ORY49471.1"/>
    </source>
</evidence>
<feature type="chain" id="PRO_5012892298" evidence="5">
    <location>
        <begin position="23"/>
        <end position="406"/>
    </location>
</feature>
<dbReference type="InterPro" id="IPR017853">
    <property type="entry name" value="GH"/>
</dbReference>
<keyword evidence="5" id="KW-0732">Signal</keyword>
<accession>A0A1Y2CR18</accession>
<dbReference type="AlphaFoldDB" id="A0A1Y2CR18"/>
<protein>
    <submittedName>
        <fullName evidence="7">Glycoside hydrolase</fullName>
    </submittedName>
</protein>